<dbReference type="EMBL" id="LJKE01000043">
    <property type="protein sequence ID" value="KZD66330.1"/>
    <property type="molecule type" value="Genomic_DNA"/>
</dbReference>
<name>A0A164P6K4_BACCE</name>
<gene>
    <name evidence="3" type="ORF">B4088_2446</name>
</gene>
<dbReference type="Gene3D" id="3.60.15.10">
    <property type="entry name" value="Ribonuclease Z/Hydroxyacylglutathione hydrolase-like"/>
    <property type="match status" value="1"/>
</dbReference>
<dbReference type="Pfam" id="PF23023">
    <property type="entry name" value="Anti-Pycsar_Apyc1"/>
    <property type="match status" value="1"/>
</dbReference>
<dbReference type="PANTHER" id="PTHR46018:SF2">
    <property type="entry name" value="ZINC PHOSPHODIESTERASE ELAC PROTEIN 1"/>
    <property type="match status" value="1"/>
</dbReference>
<dbReference type="SUPFAM" id="SSF56281">
    <property type="entry name" value="Metallo-hydrolase/oxidoreductase"/>
    <property type="match status" value="1"/>
</dbReference>
<dbReference type="PATRIC" id="fig|1396.535.peg.4406"/>
<dbReference type="PANTHER" id="PTHR46018">
    <property type="entry name" value="ZINC PHOSPHODIESTERASE ELAC PROTEIN 1"/>
    <property type="match status" value="1"/>
</dbReference>
<keyword evidence="1" id="KW-0540">Nuclease</keyword>
<dbReference type="InterPro" id="IPR036866">
    <property type="entry name" value="RibonucZ/Hydroxyglut_hydro"/>
</dbReference>
<reference evidence="3 4" key="1">
    <citation type="submission" date="2015-09" db="EMBL/GenBank/DDBJ databases">
        <title>Bacillus cereus food isolates.</title>
        <authorList>
            <person name="Boekhorst J."/>
        </authorList>
    </citation>
    <scope>NUCLEOTIDE SEQUENCE [LARGE SCALE GENOMIC DNA]</scope>
    <source>
        <strain evidence="3 4">B4088</strain>
    </source>
</reference>
<keyword evidence="3" id="KW-0378">Hydrolase</keyword>
<comment type="caution">
    <text evidence="3">The sequence shown here is derived from an EMBL/GenBank/DDBJ whole genome shotgun (WGS) entry which is preliminary data.</text>
</comment>
<keyword evidence="2" id="KW-0862">Zinc</keyword>
<keyword evidence="1" id="KW-0255">Endonuclease</keyword>
<accession>A0A164P6K4</accession>
<organism evidence="3 4">
    <name type="scientific">Bacillus cereus</name>
    <dbReference type="NCBI Taxonomy" id="1396"/>
    <lineage>
        <taxon>Bacteria</taxon>
        <taxon>Bacillati</taxon>
        <taxon>Bacillota</taxon>
        <taxon>Bacilli</taxon>
        <taxon>Bacillales</taxon>
        <taxon>Bacillaceae</taxon>
        <taxon>Bacillus</taxon>
        <taxon>Bacillus cereus group</taxon>
    </lineage>
</organism>
<dbReference type="AlphaFoldDB" id="A0A164P6K4"/>
<evidence type="ECO:0000313" key="3">
    <source>
        <dbReference type="EMBL" id="KZD66330.1"/>
    </source>
</evidence>
<sequence>MDVSFIGTGSALNTVLGNNNAILHAEQGDIFLDCGETNFKQIMKLGLLTGKEEVVVLISHTHSDHIASLGSMVSHSFNEMEPKRKKKIKILVPSSIVVDVKQLLRIYGCESHQYEIVEMRKVHEVNGLKIEYFLNKHVKPILSYSFVITEVQTNNAIYYSGDSNEISQDILNRFFKQEITYIYQDTCSFDFPDNTHLSLNKLTKIIPTSERFRVTCMHLDVNFDTDTAKKLGFKVASKLEKQLG</sequence>
<protein>
    <submittedName>
        <fullName evidence="3">Metal-dependent hydrolase</fullName>
    </submittedName>
</protein>
<evidence type="ECO:0000313" key="4">
    <source>
        <dbReference type="Proteomes" id="UP000076482"/>
    </source>
</evidence>
<evidence type="ECO:0000256" key="1">
    <source>
        <dbReference type="ARBA" id="ARBA00022759"/>
    </source>
</evidence>
<dbReference type="Proteomes" id="UP000076482">
    <property type="component" value="Unassembled WGS sequence"/>
</dbReference>
<evidence type="ECO:0000256" key="2">
    <source>
        <dbReference type="ARBA" id="ARBA00022833"/>
    </source>
</evidence>
<dbReference type="RefSeq" id="WP_063260943.1">
    <property type="nucleotide sequence ID" value="NZ_LJKE01000043.1"/>
</dbReference>
<dbReference type="GO" id="GO:0046872">
    <property type="term" value="F:metal ion binding"/>
    <property type="evidence" value="ECO:0007669"/>
    <property type="project" value="UniProtKB-KW"/>
</dbReference>
<proteinExistence type="predicted"/>
<dbReference type="GO" id="GO:0042781">
    <property type="term" value="F:3'-tRNA processing endoribonuclease activity"/>
    <property type="evidence" value="ECO:0007669"/>
    <property type="project" value="TreeGrafter"/>
</dbReference>